<keyword evidence="2" id="KW-1185">Reference proteome</keyword>
<evidence type="ECO:0000313" key="1">
    <source>
        <dbReference type="EMBL" id="KAG7495813.1"/>
    </source>
</evidence>
<protein>
    <submittedName>
        <fullName evidence="1">Uncharacterized protein</fullName>
    </submittedName>
</protein>
<name>A0AAV6QRW8_SOLSE</name>
<reference evidence="1 2" key="1">
    <citation type="journal article" date="2021" name="Sci. Rep.">
        <title>Chromosome anchoring in Senegalese sole (Solea senegalensis) reveals sex-associated markers and genome rearrangements in flatfish.</title>
        <authorList>
            <person name="Guerrero-Cozar I."/>
            <person name="Gomez-Garrido J."/>
            <person name="Berbel C."/>
            <person name="Martinez-Blanch J.F."/>
            <person name="Alioto T."/>
            <person name="Claros M.G."/>
            <person name="Gagnaire P.A."/>
            <person name="Manchado M."/>
        </authorList>
    </citation>
    <scope>NUCLEOTIDE SEQUENCE [LARGE SCALE GENOMIC DNA]</scope>
    <source>
        <strain evidence="1">Sse05_10M</strain>
    </source>
</reference>
<dbReference type="AlphaFoldDB" id="A0AAV6QRW8"/>
<accession>A0AAV6QRW8</accession>
<gene>
    <name evidence="1" type="ORF">JOB18_005870</name>
</gene>
<organism evidence="1 2">
    <name type="scientific">Solea senegalensis</name>
    <name type="common">Senegalese sole</name>
    <dbReference type="NCBI Taxonomy" id="28829"/>
    <lineage>
        <taxon>Eukaryota</taxon>
        <taxon>Metazoa</taxon>
        <taxon>Chordata</taxon>
        <taxon>Craniata</taxon>
        <taxon>Vertebrata</taxon>
        <taxon>Euteleostomi</taxon>
        <taxon>Actinopterygii</taxon>
        <taxon>Neopterygii</taxon>
        <taxon>Teleostei</taxon>
        <taxon>Neoteleostei</taxon>
        <taxon>Acanthomorphata</taxon>
        <taxon>Carangaria</taxon>
        <taxon>Pleuronectiformes</taxon>
        <taxon>Pleuronectoidei</taxon>
        <taxon>Soleidae</taxon>
        <taxon>Solea</taxon>
    </lineage>
</organism>
<dbReference type="EMBL" id="JAGKHQ010000015">
    <property type="protein sequence ID" value="KAG7495813.1"/>
    <property type="molecule type" value="Genomic_DNA"/>
</dbReference>
<evidence type="ECO:0000313" key="2">
    <source>
        <dbReference type="Proteomes" id="UP000693946"/>
    </source>
</evidence>
<sequence length="60" mass="6807">MYDFMFYDGKDSTNQHPLKDVVVQYSTRVTFRYNMRAAAAAAGGPRSRLHAAAVCHRDQI</sequence>
<dbReference type="Proteomes" id="UP000693946">
    <property type="component" value="Linkage Group LG3"/>
</dbReference>
<proteinExistence type="predicted"/>
<comment type="caution">
    <text evidence="1">The sequence shown here is derived from an EMBL/GenBank/DDBJ whole genome shotgun (WGS) entry which is preliminary data.</text>
</comment>